<name>A0A9P5Z4K1_9AGAR</name>
<dbReference type="OrthoDB" id="2995895at2759"/>
<dbReference type="Gene3D" id="3.80.10.10">
    <property type="entry name" value="Ribonuclease Inhibitor"/>
    <property type="match status" value="1"/>
</dbReference>
<keyword evidence="2" id="KW-1185">Reference proteome</keyword>
<protein>
    <recommendedName>
        <fullName evidence="3">F-box domain-containing protein</fullName>
    </recommendedName>
</protein>
<dbReference type="InterPro" id="IPR032675">
    <property type="entry name" value="LRR_dom_sf"/>
</dbReference>
<sequence>MSKPICIPPELFPVIASFLPSRDAPRTLLSLALGNRRFYSIVLPLLYSRLVLGDENKTISLLQRIVQEPELGLAVREVHLHVMPIGITARAMLFREKKLFTVISAFRDTLVNGKLVPRLKTLRIYLLDESYMISGQLAPPFWTALRTECPLLKTVVLSGMGNIWRCDVETQKGMGELLSIPGLSTLRLEPNPESLHYSGTRLALRKLPLLAESLHTLSLNAAFRDLRPLLSTNFVNLKCLRLDTFAFGNGDIDYSMTDKFTEFFVRHPQLESLTLANSTDSWLSDDIEEGFLPKLGHLKATFDDVLRLKIVLPQLISLSVTKNCNHQVPYLLRSAIPNGLPRLRSLEIGKALHEEITDSLDQSLLWYQETGNGHFRLQDNQNKKKSSAAFAHLRNLRRFYCVFHSVLAELFRVSETLVRLCPELESVTAIGVDQNIPYPAAVVERTFEGGIMSGVRCVTGDEGVGMQIPALDEDSFPSHLCSSDYW</sequence>
<dbReference type="EMBL" id="MU155185">
    <property type="protein sequence ID" value="KAF9481009.1"/>
    <property type="molecule type" value="Genomic_DNA"/>
</dbReference>
<accession>A0A9P5Z4K1</accession>
<dbReference type="Proteomes" id="UP000807469">
    <property type="component" value="Unassembled WGS sequence"/>
</dbReference>
<evidence type="ECO:0000313" key="1">
    <source>
        <dbReference type="EMBL" id="KAF9481009.1"/>
    </source>
</evidence>
<comment type="caution">
    <text evidence="1">The sequence shown here is derived from an EMBL/GenBank/DDBJ whole genome shotgun (WGS) entry which is preliminary data.</text>
</comment>
<dbReference type="SUPFAM" id="SSF52047">
    <property type="entry name" value="RNI-like"/>
    <property type="match status" value="1"/>
</dbReference>
<reference evidence="1" key="1">
    <citation type="submission" date="2020-11" db="EMBL/GenBank/DDBJ databases">
        <authorList>
            <consortium name="DOE Joint Genome Institute"/>
            <person name="Ahrendt S."/>
            <person name="Riley R."/>
            <person name="Andreopoulos W."/>
            <person name="Labutti K."/>
            <person name="Pangilinan J."/>
            <person name="Ruiz-Duenas F.J."/>
            <person name="Barrasa J.M."/>
            <person name="Sanchez-Garcia M."/>
            <person name="Camarero S."/>
            <person name="Miyauchi S."/>
            <person name="Serrano A."/>
            <person name="Linde D."/>
            <person name="Babiker R."/>
            <person name="Drula E."/>
            <person name="Ayuso-Fernandez I."/>
            <person name="Pacheco R."/>
            <person name="Padilla G."/>
            <person name="Ferreira P."/>
            <person name="Barriuso J."/>
            <person name="Kellner H."/>
            <person name="Castanera R."/>
            <person name="Alfaro M."/>
            <person name="Ramirez L."/>
            <person name="Pisabarro A.G."/>
            <person name="Kuo A."/>
            <person name="Tritt A."/>
            <person name="Lipzen A."/>
            <person name="He G."/>
            <person name="Yan M."/>
            <person name="Ng V."/>
            <person name="Cullen D."/>
            <person name="Martin F."/>
            <person name="Rosso M.-N."/>
            <person name="Henrissat B."/>
            <person name="Hibbett D."/>
            <person name="Martinez A.T."/>
            <person name="Grigoriev I.V."/>
        </authorList>
    </citation>
    <scope>NUCLEOTIDE SEQUENCE</scope>
    <source>
        <strain evidence="1">CIRM-BRFM 674</strain>
    </source>
</reference>
<proteinExistence type="predicted"/>
<evidence type="ECO:0000313" key="2">
    <source>
        <dbReference type="Proteomes" id="UP000807469"/>
    </source>
</evidence>
<evidence type="ECO:0008006" key="3">
    <source>
        <dbReference type="Google" id="ProtNLM"/>
    </source>
</evidence>
<dbReference type="AlphaFoldDB" id="A0A9P5Z4K1"/>
<gene>
    <name evidence="1" type="ORF">BDN70DRAFT_920130</name>
</gene>
<organism evidence="1 2">
    <name type="scientific">Pholiota conissans</name>
    <dbReference type="NCBI Taxonomy" id="109636"/>
    <lineage>
        <taxon>Eukaryota</taxon>
        <taxon>Fungi</taxon>
        <taxon>Dikarya</taxon>
        <taxon>Basidiomycota</taxon>
        <taxon>Agaricomycotina</taxon>
        <taxon>Agaricomycetes</taxon>
        <taxon>Agaricomycetidae</taxon>
        <taxon>Agaricales</taxon>
        <taxon>Agaricineae</taxon>
        <taxon>Strophariaceae</taxon>
        <taxon>Pholiota</taxon>
    </lineage>
</organism>